<dbReference type="HOGENOM" id="CLU_024113_0_0_2"/>
<feature type="transmembrane region" description="Helical" evidence="1">
    <location>
        <begin position="622"/>
        <end position="639"/>
    </location>
</feature>
<protein>
    <submittedName>
        <fullName evidence="3">Hypothetical membrane protein, conserved</fullName>
    </submittedName>
</protein>
<dbReference type="RefSeq" id="WP_011250528.1">
    <property type="nucleotide sequence ID" value="NC_006624.1"/>
</dbReference>
<evidence type="ECO:0000313" key="4">
    <source>
        <dbReference type="Proteomes" id="UP000000536"/>
    </source>
</evidence>
<dbReference type="Gene3D" id="2.60.40.1120">
    <property type="entry name" value="Carboxypeptidase-like, regulatory domain"/>
    <property type="match status" value="1"/>
</dbReference>
<dbReference type="PANTHER" id="PTHR39198">
    <property type="entry name" value="HYPOTHETICAL MEMBRANE PROTEIN, CONSERVED"/>
    <property type="match status" value="1"/>
</dbReference>
<dbReference type="KEGG" id="tko:TK1577"/>
<dbReference type="InterPro" id="IPR013783">
    <property type="entry name" value="Ig-like_fold"/>
</dbReference>
<dbReference type="GO" id="GO:0030246">
    <property type="term" value="F:carbohydrate binding"/>
    <property type="evidence" value="ECO:0007669"/>
    <property type="project" value="InterPro"/>
</dbReference>
<reference evidence="3 4" key="1">
    <citation type="journal article" date="2005" name="Genome Res.">
        <title>Complete genome sequence of the hyperthermophilic archaeon Thermococcus kodakaraensis KOD1 and comparison with Pyrococcus genomes.</title>
        <authorList>
            <person name="Fukui T."/>
            <person name="Atomi H."/>
            <person name="Kanai T."/>
            <person name="Matsumi R."/>
            <person name="Fujiwara S."/>
            <person name="Imanaka T."/>
        </authorList>
    </citation>
    <scope>NUCLEOTIDE SEQUENCE [LARGE SCALE GENOMIC DNA]</scope>
    <source>
        <strain evidence="4">ATCC BAA-918 / JCM 12380 / KOD1</strain>
    </source>
</reference>
<sequence length="645" mass="68932">MRRIFIVFFAVLLATSALASAETFTIVLHTGQSISVNGVTVRFLDFSEDGRVAVQVKGTTHVLSYGDTIEVVKGINLTVGSLSFSESSVLLVLYGENISMGEQPSNIQLESRFPSKITQPGEDVVFTVRVRNLGQEGFVPVVVTAPRGWDAKVLAGNSEVDGVYLKSGETAEVSVVLRPPSRPGKYPVVLQAGDSELTLWVTVVGGGVEITCLYPVKEVEAGRNVSFSLVLSSKVPVTVPLNVTLPSGWEGKFLAGGDFVRGVYLSGESTVELLVSVPSNASVGWYPIEVGAGDARTTLSVYVSKSHAGENGTVTVKVLDPESGNYIPGASVQLLRDGETVVSARTLSDGTAVIEAPEGEYTLIVTKDAYNTVRRTIRVTAGSEVEVKVSLKKLPYYFTADALSPTKSGVLGDVFVYEVVLKNLGENDDTYTFDLKAPEGWGALVTDDPSSRRGMGSVYVESGSDTRLYVVLIPPDTAEIGDYHAALKITSLGSGEEKILNFTASLSGSYGIALSPGKYSLKIEAGKSAELHVRVYNTGTSPLTNVKLNVELPEDWKTKAQITPERMSELGRDEVAEFTVKFTVPANVDSGDYVVKISAVSDQDKSEEKIRVTVTKGGGSEYIGIAVILGALVLLGILLRKYGRR</sequence>
<dbReference type="Pfam" id="PF10633">
    <property type="entry name" value="NPCBM_assoc"/>
    <property type="match status" value="1"/>
</dbReference>
<organism evidence="3 4">
    <name type="scientific">Thermococcus kodakarensis (strain ATCC BAA-918 / JCM 12380 / KOD1)</name>
    <name type="common">Pyrococcus kodakaraensis (strain KOD1)</name>
    <dbReference type="NCBI Taxonomy" id="69014"/>
    <lineage>
        <taxon>Archaea</taxon>
        <taxon>Methanobacteriati</taxon>
        <taxon>Methanobacteriota</taxon>
        <taxon>Thermococci</taxon>
        <taxon>Thermococcales</taxon>
        <taxon>Thermococcaceae</taxon>
        <taxon>Thermococcus</taxon>
    </lineage>
</organism>
<evidence type="ECO:0000256" key="1">
    <source>
        <dbReference type="SAM" id="Phobius"/>
    </source>
</evidence>
<dbReference type="OrthoDB" id="110363at2157"/>
<dbReference type="EnsemblBacteria" id="BAD85766">
    <property type="protein sequence ID" value="BAD85766"/>
    <property type="gene ID" value="TK1577"/>
</dbReference>
<dbReference type="Pfam" id="PF13620">
    <property type="entry name" value="CarboxypepD_reg"/>
    <property type="match status" value="1"/>
</dbReference>
<dbReference type="STRING" id="69014.TK1577"/>
<gene>
    <name evidence="3" type="ordered locus">TK1577</name>
</gene>
<keyword evidence="1" id="KW-0472">Membrane</keyword>
<dbReference type="SUPFAM" id="SSF49452">
    <property type="entry name" value="Starch-binding domain-like"/>
    <property type="match status" value="1"/>
</dbReference>
<dbReference type="InterPro" id="IPR018905">
    <property type="entry name" value="A-galactase_NEW3"/>
</dbReference>
<proteinExistence type="predicted"/>
<dbReference type="eggNOG" id="arCOG02081">
    <property type="taxonomic scope" value="Archaea"/>
</dbReference>
<accession>Q5JIP0</accession>
<name>Q5JIP0_THEKO</name>
<dbReference type="PATRIC" id="fig|69014.16.peg.1537"/>
<dbReference type="InterPro" id="IPR013784">
    <property type="entry name" value="Carb-bd-like_fold"/>
</dbReference>
<evidence type="ECO:0000313" key="3">
    <source>
        <dbReference type="EMBL" id="BAD85766.1"/>
    </source>
</evidence>
<keyword evidence="1" id="KW-1133">Transmembrane helix</keyword>
<keyword evidence="4" id="KW-1185">Reference proteome</keyword>
<dbReference type="Proteomes" id="UP000000536">
    <property type="component" value="Chromosome"/>
</dbReference>
<dbReference type="PhylomeDB" id="Q5JIP0"/>
<dbReference type="GeneID" id="78448105"/>
<feature type="domain" description="Alpha-galactosidase NEW3" evidence="2">
    <location>
        <begin position="523"/>
        <end position="599"/>
    </location>
</feature>
<evidence type="ECO:0000259" key="2">
    <source>
        <dbReference type="Pfam" id="PF10633"/>
    </source>
</evidence>
<dbReference type="Gene3D" id="2.60.40.10">
    <property type="entry name" value="Immunoglobulins"/>
    <property type="match status" value="1"/>
</dbReference>
<keyword evidence="1" id="KW-0812">Transmembrane</keyword>
<dbReference type="InParanoid" id="Q5JIP0"/>
<dbReference type="PANTHER" id="PTHR39198:SF1">
    <property type="entry name" value="ALPHA-GALACTOSIDASE NEW3 DOMAIN-CONTAINING PROTEIN"/>
    <property type="match status" value="1"/>
</dbReference>
<dbReference type="AlphaFoldDB" id="Q5JIP0"/>
<dbReference type="EMBL" id="AP006878">
    <property type="protein sequence ID" value="BAD85766.1"/>
    <property type="molecule type" value="Genomic_DNA"/>
</dbReference>